<sequence>MTQHRYNSESGCYLDLMFLHYGELVGTYPWFFLIAPIVLTVILCFGVFRMKVVDDMRELYSPPGSPSIEEHRIVSAFSAQNNSDNSALFIIITQQNRGDLMTRSNIDIITSINNHILNNLTIDLDGKRQNFAEAYCAKMSRCGESNQAIQLLADVFFNPKYMSRSDVNISYPVSKVFDNYIYLGGTLGGVELVHLIYTYPTYGLKGVETAFEMSVEEYLREVKSEHENLEFDLFSSNILKNEVARTTLYALPYFPISIGLIGLSNSLFSIGASIGLMCLIGVPYNNTVTVVPFITLALAVDDSFIMLAAWQHTDMKLSPRKRMGLTLKESGAAITMTFLTDVFAFIIGAFSSTPAISAFSYYTVGSLVFDYLYQLTFFCGATVLGGVREANKRHSILFWLPTCEKTRNISPVHYHLRKLFPKLLTYLPSKCIIMLIYVVYLAFSFYGCCIIDIDLRPSHLLVKSSPLQQYIALAEKYVFAQGFIATVYVQKTPDLRNETQITQFMTFVHELESTPFSVGKMSTALWLNEFLNYLSFLETDVSETFLYLNDFFEMSSNFHWQSCVFRDGEDGNVSKFCFMTGFKVAEWRERADMVQAWRRVLAKYPQYEAVVYEEYNFLADQILTIKSTTLQEVGIAFICMCLVCAFFMQKLDIFFWVLWSLFSMDMGVIGLLSWSGINLDPTVIVSILMSIGLTIDFTVHIGYHYYKIGVNGNYHKLLELFDVAGWPLIEGGICTLLAMIALLFVPCYVTSVFFRTIFFVVAIGLFHGLIILPILFSFTLQRYKHE</sequence>
<proteinExistence type="inferred from homology"/>
<dbReference type="GO" id="GO:0030659">
    <property type="term" value="C:cytoplasmic vesicle membrane"/>
    <property type="evidence" value="ECO:0007669"/>
    <property type="project" value="TreeGrafter"/>
</dbReference>
<dbReference type="GO" id="GO:0006897">
    <property type="term" value="P:endocytosis"/>
    <property type="evidence" value="ECO:0007669"/>
    <property type="project" value="TreeGrafter"/>
</dbReference>
<feature type="transmembrane region" description="Helical" evidence="7">
    <location>
        <begin position="683"/>
        <end position="703"/>
    </location>
</feature>
<reference evidence="11" key="1">
    <citation type="submission" date="2016-06" db="UniProtKB">
        <authorList>
            <consortium name="WormBaseParasite"/>
        </authorList>
    </citation>
    <scope>IDENTIFICATION</scope>
</reference>
<evidence type="ECO:0000313" key="11">
    <source>
        <dbReference type="WBParaSite" id="SBAD_0000924701-mRNA-1"/>
    </source>
</evidence>
<feature type="transmembrane region" description="Helical" evidence="7">
    <location>
        <begin position="757"/>
        <end position="780"/>
    </location>
</feature>
<organism evidence="11">
    <name type="scientific">Soboliphyme baturini</name>
    <dbReference type="NCBI Taxonomy" id="241478"/>
    <lineage>
        <taxon>Eukaryota</taxon>
        <taxon>Metazoa</taxon>
        <taxon>Ecdysozoa</taxon>
        <taxon>Nematoda</taxon>
        <taxon>Enoplea</taxon>
        <taxon>Dorylaimia</taxon>
        <taxon>Dioctophymatida</taxon>
        <taxon>Dioctophymatoidea</taxon>
        <taxon>Soboliphymatidae</taxon>
        <taxon>Soboliphyme</taxon>
    </lineage>
</organism>
<evidence type="ECO:0000256" key="3">
    <source>
        <dbReference type="ARBA" id="ARBA00022692"/>
    </source>
</evidence>
<dbReference type="EMBL" id="UZAM01012123">
    <property type="protein sequence ID" value="VDP20145.1"/>
    <property type="molecule type" value="Genomic_DNA"/>
</dbReference>
<keyword evidence="5 7" id="KW-0472">Membrane</keyword>
<dbReference type="Proteomes" id="UP000270296">
    <property type="component" value="Unassembled WGS sequence"/>
</dbReference>
<keyword evidence="10" id="KW-1185">Reference proteome</keyword>
<feature type="transmembrane region" description="Helical" evidence="7">
    <location>
        <begin position="28"/>
        <end position="48"/>
    </location>
</feature>
<name>A0A183IZ78_9BILA</name>
<protein>
    <submittedName>
        <fullName evidence="11">SSD domain-containing protein</fullName>
    </submittedName>
</protein>
<evidence type="ECO:0000256" key="5">
    <source>
        <dbReference type="ARBA" id="ARBA00023136"/>
    </source>
</evidence>
<feature type="transmembrane region" description="Helical" evidence="7">
    <location>
        <begin position="258"/>
        <end position="284"/>
    </location>
</feature>
<feature type="transmembrane region" description="Helical" evidence="7">
    <location>
        <begin position="423"/>
        <end position="446"/>
    </location>
</feature>
<dbReference type="Pfam" id="PF02460">
    <property type="entry name" value="Patched"/>
    <property type="match status" value="1"/>
</dbReference>
<dbReference type="GO" id="GO:0018996">
    <property type="term" value="P:molting cycle, collagen and cuticulin-based cuticle"/>
    <property type="evidence" value="ECO:0007669"/>
    <property type="project" value="TreeGrafter"/>
</dbReference>
<keyword evidence="3 7" id="KW-0812">Transmembrane</keyword>
<dbReference type="PANTHER" id="PTHR10796:SF105">
    <property type="entry name" value="SSD DOMAIN-CONTAINING PROTEIN"/>
    <property type="match status" value="1"/>
</dbReference>
<comment type="subcellular location">
    <subcellularLocation>
        <location evidence="1">Membrane</location>
        <topology evidence="1">Multi-pass membrane protein</topology>
    </subcellularLocation>
</comment>
<evidence type="ECO:0000259" key="8">
    <source>
        <dbReference type="PROSITE" id="PS50156"/>
    </source>
</evidence>
<feature type="transmembrane region" description="Helical" evidence="7">
    <location>
        <begin position="290"/>
        <end position="310"/>
    </location>
</feature>
<evidence type="ECO:0000256" key="4">
    <source>
        <dbReference type="ARBA" id="ARBA00022989"/>
    </source>
</evidence>
<gene>
    <name evidence="9" type="ORF">SBAD_LOCUS8926</name>
</gene>
<dbReference type="PROSITE" id="PS50156">
    <property type="entry name" value="SSD"/>
    <property type="match status" value="1"/>
</dbReference>
<evidence type="ECO:0000256" key="2">
    <source>
        <dbReference type="ARBA" id="ARBA00005585"/>
    </source>
</evidence>
<feature type="transmembrane region" description="Helical" evidence="7">
    <location>
        <begin position="723"/>
        <end position="745"/>
    </location>
</feature>
<keyword evidence="4 7" id="KW-1133">Transmembrane helix</keyword>
<evidence type="ECO:0000313" key="9">
    <source>
        <dbReference type="EMBL" id="VDP20145.1"/>
    </source>
</evidence>
<dbReference type="Gene3D" id="1.20.1640.10">
    <property type="entry name" value="Multidrug efflux transporter AcrB transmembrane domain"/>
    <property type="match status" value="2"/>
</dbReference>
<dbReference type="SUPFAM" id="SSF82866">
    <property type="entry name" value="Multidrug efflux transporter AcrB transmembrane domain"/>
    <property type="match status" value="2"/>
</dbReference>
<dbReference type="GO" id="GO:0005886">
    <property type="term" value="C:plasma membrane"/>
    <property type="evidence" value="ECO:0007669"/>
    <property type="project" value="TreeGrafter"/>
</dbReference>
<dbReference type="InterPro" id="IPR051697">
    <property type="entry name" value="Patched_domain-protein"/>
</dbReference>
<reference evidence="9 10" key="2">
    <citation type="submission" date="2018-11" db="EMBL/GenBank/DDBJ databases">
        <authorList>
            <consortium name="Pathogen Informatics"/>
        </authorList>
    </citation>
    <scope>NUCLEOTIDE SEQUENCE [LARGE SCALE GENOMIC DNA]</scope>
</reference>
<dbReference type="AlphaFoldDB" id="A0A183IZ78"/>
<feature type="transmembrane region" description="Helical" evidence="7">
    <location>
        <begin position="655"/>
        <end position="677"/>
    </location>
</feature>
<keyword evidence="6" id="KW-0325">Glycoprotein</keyword>
<feature type="transmembrane region" description="Helical" evidence="7">
    <location>
        <begin position="331"/>
        <end position="351"/>
    </location>
</feature>
<accession>A0A183IZ78</accession>
<dbReference type="WBParaSite" id="SBAD_0000924701-mRNA-1">
    <property type="protein sequence ID" value="SBAD_0000924701-mRNA-1"/>
    <property type="gene ID" value="SBAD_0000924701"/>
</dbReference>
<dbReference type="InterPro" id="IPR000731">
    <property type="entry name" value="SSD"/>
</dbReference>
<dbReference type="OrthoDB" id="6510177at2759"/>
<evidence type="ECO:0000256" key="7">
    <source>
        <dbReference type="SAM" id="Phobius"/>
    </source>
</evidence>
<dbReference type="InterPro" id="IPR003392">
    <property type="entry name" value="PTHD_SSD"/>
</dbReference>
<dbReference type="PANTHER" id="PTHR10796">
    <property type="entry name" value="PATCHED-RELATED"/>
    <property type="match status" value="1"/>
</dbReference>
<comment type="similarity">
    <text evidence="2">Belongs to the patched family.</text>
</comment>
<evidence type="ECO:0000313" key="10">
    <source>
        <dbReference type="Proteomes" id="UP000270296"/>
    </source>
</evidence>
<evidence type="ECO:0000256" key="1">
    <source>
        <dbReference type="ARBA" id="ARBA00004141"/>
    </source>
</evidence>
<feature type="transmembrane region" description="Helical" evidence="7">
    <location>
        <begin position="371"/>
        <end position="387"/>
    </location>
</feature>
<feature type="domain" description="SSD" evidence="8">
    <location>
        <begin position="258"/>
        <end position="384"/>
    </location>
</feature>
<evidence type="ECO:0000256" key="6">
    <source>
        <dbReference type="ARBA" id="ARBA00023180"/>
    </source>
</evidence>